<dbReference type="STRING" id="482461.SAMN05216244_0292"/>
<sequence>MTEGSNKDQARQLRSMVGELDEETETTYSAEQEEVNVLNLPPRKEVHQNKKTKVKWKVSLSLIRLLVILFLLIIAVIVSFQIWGGNQLFDLDGKQGMDNILPGWEQVRVITNGK</sequence>
<evidence type="ECO:0000256" key="1">
    <source>
        <dbReference type="SAM" id="Phobius"/>
    </source>
</evidence>
<reference evidence="3" key="1">
    <citation type="submission" date="2016-10" db="EMBL/GenBank/DDBJ databases">
        <authorList>
            <person name="Varghese N."/>
            <person name="Submissions S."/>
        </authorList>
    </citation>
    <scope>NUCLEOTIDE SEQUENCE [LARGE SCALE GENOMIC DNA]</scope>
    <source>
        <strain evidence="3">CGMCC 1.6199</strain>
    </source>
</reference>
<gene>
    <name evidence="2" type="ORF">SAMN05216244_0292</name>
</gene>
<keyword evidence="1" id="KW-1133">Transmembrane helix</keyword>
<dbReference type="Proteomes" id="UP000182347">
    <property type="component" value="Unassembled WGS sequence"/>
</dbReference>
<organism evidence="2 3">
    <name type="scientific">Sediminibacillus halophilus</name>
    <dbReference type="NCBI Taxonomy" id="482461"/>
    <lineage>
        <taxon>Bacteria</taxon>
        <taxon>Bacillati</taxon>
        <taxon>Bacillota</taxon>
        <taxon>Bacilli</taxon>
        <taxon>Bacillales</taxon>
        <taxon>Bacillaceae</taxon>
        <taxon>Sediminibacillus</taxon>
    </lineage>
</organism>
<keyword evidence="3" id="KW-1185">Reference proteome</keyword>
<name>A0A1G9LU34_9BACI</name>
<evidence type="ECO:0008006" key="4">
    <source>
        <dbReference type="Google" id="ProtNLM"/>
    </source>
</evidence>
<feature type="transmembrane region" description="Helical" evidence="1">
    <location>
        <begin position="62"/>
        <end position="83"/>
    </location>
</feature>
<dbReference type="AlphaFoldDB" id="A0A1G9LU34"/>
<protein>
    <recommendedName>
        <fullName evidence="4">DNA-directed RNA polymerase subunit beta</fullName>
    </recommendedName>
</protein>
<accession>A0A1G9LU34</accession>
<dbReference type="OrthoDB" id="2971460at2"/>
<evidence type="ECO:0000313" key="2">
    <source>
        <dbReference type="EMBL" id="SDL65466.1"/>
    </source>
</evidence>
<proteinExistence type="predicted"/>
<dbReference type="RefSeq" id="WP_139186865.1">
    <property type="nucleotide sequence ID" value="NZ_FNHF01000001.1"/>
</dbReference>
<dbReference type="EMBL" id="FNHF01000001">
    <property type="protein sequence ID" value="SDL65466.1"/>
    <property type="molecule type" value="Genomic_DNA"/>
</dbReference>
<keyword evidence="1" id="KW-0472">Membrane</keyword>
<evidence type="ECO:0000313" key="3">
    <source>
        <dbReference type="Proteomes" id="UP000182347"/>
    </source>
</evidence>
<keyword evidence="1" id="KW-0812">Transmembrane</keyword>